<proteinExistence type="predicted"/>
<comment type="caution">
    <text evidence="2">The sequence shown here is derived from an EMBL/GenBank/DDBJ whole genome shotgun (WGS) entry which is preliminary data.</text>
</comment>
<evidence type="ECO:0000313" key="2">
    <source>
        <dbReference type="EMBL" id="MFC5148824.1"/>
    </source>
</evidence>
<protein>
    <submittedName>
        <fullName evidence="2">Uncharacterized protein</fullName>
    </submittedName>
</protein>
<reference evidence="3" key="1">
    <citation type="journal article" date="2019" name="Int. J. Syst. Evol. Microbiol.">
        <title>The Global Catalogue of Microorganisms (GCM) 10K type strain sequencing project: providing services to taxonomists for standard genome sequencing and annotation.</title>
        <authorList>
            <consortium name="The Broad Institute Genomics Platform"/>
            <consortium name="The Broad Institute Genome Sequencing Center for Infectious Disease"/>
            <person name="Wu L."/>
            <person name="Ma J."/>
        </authorList>
    </citation>
    <scope>NUCLEOTIDE SEQUENCE [LARGE SCALE GENOMIC DNA]</scope>
    <source>
        <strain evidence="3">CGMCC 4.1641</strain>
    </source>
</reference>
<evidence type="ECO:0000313" key="3">
    <source>
        <dbReference type="Proteomes" id="UP001596222"/>
    </source>
</evidence>
<organism evidence="2 3">
    <name type="scientific">Streptomyces aureoversilis</name>
    <dbReference type="NCBI Taxonomy" id="67277"/>
    <lineage>
        <taxon>Bacteria</taxon>
        <taxon>Bacillati</taxon>
        <taxon>Actinomycetota</taxon>
        <taxon>Actinomycetes</taxon>
        <taxon>Kitasatosporales</taxon>
        <taxon>Streptomycetaceae</taxon>
        <taxon>Streptomyces</taxon>
    </lineage>
</organism>
<feature type="compositionally biased region" description="Low complexity" evidence="1">
    <location>
        <begin position="70"/>
        <end position="86"/>
    </location>
</feature>
<evidence type="ECO:0000256" key="1">
    <source>
        <dbReference type="SAM" id="MobiDB-lite"/>
    </source>
</evidence>
<sequence length="120" mass="12037">MVTVRFTVCPGPTEGTDSFTVCSASPESDVNVKVTVYVKGSLLWLVTSNPAQGRAPGLTPVIFTPPLPGSPAALPGAAGEPGAEASPDARSPHEGSPEEPGEPEPDPGVRAGPPSPDPAT</sequence>
<name>A0ABW0A813_9ACTN</name>
<feature type="region of interest" description="Disordered" evidence="1">
    <location>
        <begin position="63"/>
        <end position="120"/>
    </location>
</feature>
<gene>
    <name evidence="2" type="ORF">ACFPP6_29570</name>
</gene>
<dbReference type="EMBL" id="JBHSKJ010000021">
    <property type="protein sequence ID" value="MFC5148824.1"/>
    <property type="molecule type" value="Genomic_DNA"/>
</dbReference>
<keyword evidence="3" id="KW-1185">Reference proteome</keyword>
<accession>A0ABW0A813</accession>
<dbReference type="Proteomes" id="UP001596222">
    <property type="component" value="Unassembled WGS sequence"/>
</dbReference>
<dbReference type="RefSeq" id="WP_382048793.1">
    <property type="nucleotide sequence ID" value="NZ_JBHSKJ010000021.1"/>
</dbReference>